<dbReference type="PANTHER" id="PTHR11108">
    <property type="entry name" value="FERROCHELATASE"/>
    <property type="match status" value="1"/>
</dbReference>
<dbReference type="RefSeq" id="WP_132967890.1">
    <property type="nucleotide sequence ID" value="NZ_LEKL01000007.1"/>
</dbReference>
<evidence type="ECO:0000256" key="6">
    <source>
        <dbReference type="ARBA" id="ARBA00024536"/>
    </source>
</evidence>
<comment type="catalytic activity">
    <reaction evidence="7 8">
        <text>heme b + 2 H(+) = protoporphyrin IX + Fe(2+)</text>
        <dbReference type="Rhea" id="RHEA:22584"/>
        <dbReference type="ChEBI" id="CHEBI:15378"/>
        <dbReference type="ChEBI" id="CHEBI:29033"/>
        <dbReference type="ChEBI" id="CHEBI:57306"/>
        <dbReference type="ChEBI" id="CHEBI:60344"/>
        <dbReference type="EC" id="4.98.1.1"/>
    </reaction>
</comment>
<dbReference type="SUPFAM" id="SSF53800">
    <property type="entry name" value="Chelatase"/>
    <property type="match status" value="1"/>
</dbReference>
<evidence type="ECO:0000256" key="1">
    <source>
        <dbReference type="ARBA" id="ARBA00007718"/>
    </source>
</evidence>
<evidence type="ECO:0000256" key="4">
    <source>
        <dbReference type="ARBA" id="ARBA00023239"/>
    </source>
</evidence>
<dbReference type="PROSITE" id="PS00534">
    <property type="entry name" value="FERROCHELATASE"/>
    <property type="match status" value="1"/>
</dbReference>
<dbReference type="CDD" id="cd03411">
    <property type="entry name" value="Ferrochelatase_N"/>
    <property type="match status" value="1"/>
</dbReference>
<dbReference type="HAMAP" id="MF_00323">
    <property type="entry name" value="Ferrochelatase"/>
    <property type="match status" value="1"/>
</dbReference>
<protein>
    <recommendedName>
        <fullName evidence="7 8">Ferrochelatase</fullName>
        <ecNumber evidence="7 8">4.98.1.1</ecNumber>
    </recommendedName>
    <alternativeName>
        <fullName evidence="7">Heme synthase</fullName>
    </alternativeName>
    <alternativeName>
        <fullName evidence="7">Protoheme ferro-lyase</fullName>
    </alternativeName>
</protein>
<dbReference type="Proteomes" id="UP000305526">
    <property type="component" value="Unassembled WGS sequence"/>
</dbReference>
<comment type="caution">
    <text evidence="9">The sequence shown here is derived from an EMBL/GenBank/DDBJ whole genome shotgun (WGS) entry which is preliminary data.</text>
</comment>
<name>A0ABY2XRF4_9PAST</name>
<dbReference type="InterPro" id="IPR033644">
    <property type="entry name" value="Ferrochelatase_C"/>
</dbReference>
<evidence type="ECO:0000313" key="9">
    <source>
        <dbReference type="EMBL" id="TNG86997.1"/>
    </source>
</evidence>
<dbReference type="EC" id="4.98.1.1" evidence="7 8"/>
<dbReference type="Pfam" id="PF00762">
    <property type="entry name" value="Ferrochelatase"/>
    <property type="match status" value="1"/>
</dbReference>
<sequence>MMKNKIGVLLVNLGTPSAPTPTAVKRYLKQFLSDPRVIDLPRLQWSVILNAFILPRRAPRVAKLYQAIWTEQGSPLLAIGREQVQKLQHYFTARQPNLIIELAMTYGEPSMQSAVDRLIAQQVQKIIVLPLYPQYSSTTTASVFDAFADALKSHRAMPEIAFIHHYHQHPLYIKALANSIRPKLQSDELLIFSFHGIPERYQQEGDYYAEHCHQTALLVAETLELTPNQWQVTFQSRFGKEPWLQPYTDETLQQLAQNGQKALAIVCPGFAVDCLETIEEIEEENREIFLDNGGERYQYIPALNASDEHIELLATLIEAQLPSEHIA</sequence>
<comment type="catalytic activity">
    <reaction evidence="6">
        <text>Fe-coproporphyrin III + 2 H(+) = coproporphyrin III + Fe(2+)</text>
        <dbReference type="Rhea" id="RHEA:49572"/>
        <dbReference type="ChEBI" id="CHEBI:15378"/>
        <dbReference type="ChEBI" id="CHEBI:29033"/>
        <dbReference type="ChEBI" id="CHEBI:68438"/>
        <dbReference type="ChEBI" id="CHEBI:131725"/>
        <dbReference type="EC" id="4.99.1.9"/>
    </reaction>
    <physiologicalReaction direction="right-to-left" evidence="6">
        <dbReference type="Rhea" id="RHEA:49574"/>
    </physiologicalReaction>
</comment>
<comment type="similarity">
    <text evidence="1 7 8">Belongs to the ferrochelatase family.</text>
</comment>
<dbReference type="CDD" id="cd00419">
    <property type="entry name" value="Ferrochelatase_C"/>
    <property type="match status" value="1"/>
</dbReference>
<organism evidence="9 10">
    <name type="scientific">Testudinibacter aquarius</name>
    <dbReference type="NCBI Taxonomy" id="1524974"/>
    <lineage>
        <taxon>Bacteria</taxon>
        <taxon>Pseudomonadati</taxon>
        <taxon>Pseudomonadota</taxon>
        <taxon>Gammaproteobacteria</taxon>
        <taxon>Pasteurellales</taxon>
        <taxon>Pasteurellaceae</taxon>
        <taxon>Testudinibacter</taxon>
    </lineage>
</organism>
<proteinExistence type="inferred from homology"/>
<gene>
    <name evidence="7" type="primary">hemH</name>
    <name evidence="9" type="ORF">FHQ21_12230</name>
</gene>
<keyword evidence="7" id="KW-0479">Metal-binding</keyword>
<reference evidence="9 10" key="1">
    <citation type="submission" date="2019-05" db="EMBL/GenBank/DDBJ databases">
        <title>Pasteurellaceae isolates from reptiles.</title>
        <authorList>
            <person name="Bojesen A.M."/>
            <person name="Lund E."/>
        </authorList>
    </citation>
    <scope>NUCLEOTIDE SEQUENCE [LARGE SCALE GENOMIC DNA]</scope>
    <source>
        <strain evidence="9 10">ELNT2x</strain>
    </source>
</reference>
<evidence type="ECO:0000256" key="5">
    <source>
        <dbReference type="ARBA" id="ARBA00023244"/>
    </source>
</evidence>
<dbReference type="GO" id="GO:0016829">
    <property type="term" value="F:lyase activity"/>
    <property type="evidence" value="ECO:0007669"/>
    <property type="project" value="UniProtKB-KW"/>
</dbReference>
<keyword evidence="10" id="KW-1185">Reference proteome</keyword>
<evidence type="ECO:0000256" key="8">
    <source>
        <dbReference type="RuleBase" id="RU000607"/>
    </source>
</evidence>
<keyword evidence="7 8" id="KW-0963">Cytoplasm</keyword>
<keyword evidence="3 7" id="KW-0350">Heme biosynthesis</keyword>
<evidence type="ECO:0000313" key="10">
    <source>
        <dbReference type="Proteomes" id="UP000305526"/>
    </source>
</evidence>
<dbReference type="Gene3D" id="3.40.50.1400">
    <property type="match status" value="2"/>
</dbReference>
<feature type="binding site" evidence="7">
    <location>
        <position position="195"/>
    </location>
    <ligand>
        <name>Fe(2+)</name>
        <dbReference type="ChEBI" id="CHEBI:29033"/>
    </ligand>
</feature>
<dbReference type="InterPro" id="IPR033659">
    <property type="entry name" value="Ferrochelatase_N"/>
</dbReference>
<evidence type="ECO:0000256" key="3">
    <source>
        <dbReference type="ARBA" id="ARBA00023133"/>
    </source>
</evidence>
<dbReference type="NCBIfam" id="TIGR00109">
    <property type="entry name" value="hemH"/>
    <property type="match status" value="1"/>
</dbReference>
<keyword evidence="4 7" id="KW-0456">Lyase</keyword>
<dbReference type="InterPro" id="IPR001015">
    <property type="entry name" value="Ferrochelatase"/>
</dbReference>
<keyword evidence="2 7" id="KW-0408">Iron</keyword>
<dbReference type="EMBL" id="VDGV01000163">
    <property type="protein sequence ID" value="TNG86997.1"/>
    <property type="molecule type" value="Genomic_DNA"/>
</dbReference>
<evidence type="ECO:0000256" key="2">
    <source>
        <dbReference type="ARBA" id="ARBA00023004"/>
    </source>
</evidence>
<keyword evidence="5 7" id="KW-0627">Porphyrin biosynthesis</keyword>
<comment type="function">
    <text evidence="7 8">Catalyzes the ferrous insertion into protoporphyrin IX.</text>
</comment>
<evidence type="ECO:0000256" key="7">
    <source>
        <dbReference type="HAMAP-Rule" id="MF_00323"/>
    </source>
</evidence>
<feature type="binding site" evidence="7">
    <location>
        <position position="276"/>
    </location>
    <ligand>
        <name>Fe(2+)</name>
        <dbReference type="ChEBI" id="CHEBI:29033"/>
    </ligand>
</feature>
<accession>A0ABY2XRF4</accession>
<dbReference type="InterPro" id="IPR019772">
    <property type="entry name" value="Ferrochelatase_AS"/>
</dbReference>
<comment type="pathway">
    <text evidence="7 8">Porphyrin-containing compound metabolism; protoheme biosynthesis; protoheme from protoporphyrin-IX: step 1/1.</text>
</comment>
<comment type="subcellular location">
    <subcellularLocation>
        <location evidence="7 8">Cytoplasm</location>
    </subcellularLocation>
</comment>
<dbReference type="PANTHER" id="PTHR11108:SF1">
    <property type="entry name" value="FERROCHELATASE, MITOCHONDRIAL"/>
    <property type="match status" value="1"/>
</dbReference>